<evidence type="ECO:0000256" key="2">
    <source>
        <dbReference type="ARBA" id="ARBA00022729"/>
    </source>
</evidence>
<name>A0ABR7RQB2_9PROT</name>
<evidence type="ECO:0000313" key="6">
    <source>
        <dbReference type="Proteomes" id="UP000626026"/>
    </source>
</evidence>
<evidence type="ECO:0000256" key="3">
    <source>
        <dbReference type="SAM" id="SignalP"/>
    </source>
</evidence>
<dbReference type="EMBL" id="JACTVA010000039">
    <property type="protein sequence ID" value="MBC9208805.1"/>
    <property type="molecule type" value="Genomic_DNA"/>
</dbReference>
<evidence type="ECO:0000259" key="4">
    <source>
        <dbReference type="Pfam" id="PF09375"/>
    </source>
</evidence>
<dbReference type="RefSeq" id="WP_187785954.1">
    <property type="nucleotide sequence ID" value="NZ_JACTVA010000039.1"/>
</dbReference>
<organism evidence="5 6">
    <name type="scientific">Teichococcus aerophilus</name>
    <dbReference type="NCBI Taxonomy" id="1224513"/>
    <lineage>
        <taxon>Bacteria</taxon>
        <taxon>Pseudomonadati</taxon>
        <taxon>Pseudomonadota</taxon>
        <taxon>Alphaproteobacteria</taxon>
        <taxon>Acetobacterales</taxon>
        <taxon>Roseomonadaceae</taxon>
        <taxon>Roseomonas</taxon>
    </lineage>
</organism>
<keyword evidence="6" id="KW-1185">Reference proteome</keyword>
<dbReference type="Proteomes" id="UP000626026">
    <property type="component" value="Unassembled WGS sequence"/>
</dbReference>
<feature type="domain" description="Imelysin-like" evidence="4">
    <location>
        <begin position="40"/>
        <end position="327"/>
    </location>
</feature>
<evidence type="ECO:0000313" key="5">
    <source>
        <dbReference type="EMBL" id="MBC9208805.1"/>
    </source>
</evidence>
<reference evidence="5 6" key="1">
    <citation type="journal article" date="2013" name="Int. J. Syst. Evol. Microbiol.">
        <title>Roseomonas aerophila sp. nov., isolated from air.</title>
        <authorList>
            <person name="Kim S.J."/>
            <person name="Weon H.Y."/>
            <person name="Ahn J.H."/>
            <person name="Hong S.B."/>
            <person name="Seok S.J."/>
            <person name="Whang K.S."/>
            <person name="Kwon S.W."/>
        </authorList>
    </citation>
    <scope>NUCLEOTIDE SEQUENCE [LARGE SCALE GENOMIC DNA]</scope>
    <source>
        <strain evidence="5 6">NBRC 108923</strain>
    </source>
</reference>
<dbReference type="CDD" id="cd14659">
    <property type="entry name" value="Imelysin-like_IPPA"/>
    <property type="match status" value="1"/>
</dbReference>
<protein>
    <submittedName>
        <fullName evidence="5">Imelysin family protein</fullName>
    </submittedName>
</protein>
<proteinExistence type="predicted"/>
<evidence type="ECO:0000256" key="1">
    <source>
        <dbReference type="ARBA" id="ARBA00004196"/>
    </source>
</evidence>
<accession>A0ABR7RQB2</accession>
<gene>
    <name evidence="5" type="ORF">IBL26_18285</name>
</gene>
<dbReference type="InterPro" id="IPR018976">
    <property type="entry name" value="Imelysin-like"/>
</dbReference>
<comment type="subcellular location">
    <subcellularLocation>
        <location evidence="1">Cell envelope</location>
    </subcellularLocation>
</comment>
<dbReference type="Gene3D" id="1.20.1420.20">
    <property type="entry name" value="M75 peptidase, HXXE motif"/>
    <property type="match status" value="1"/>
</dbReference>
<dbReference type="InterPro" id="IPR034984">
    <property type="entry name" value="Imelysin-like_IPPA"/>
</dbReference>
<keyword evidence="2 3" id="KW-0732">Signal</keyword>
<feature type="chain" id="PRO_5046775635" evidence="3">
    <location>
        <begin position="22"/>
        <end position="358"/>
    </location>
</feature>
<dbReference type="InterPro" id="IPR038352">
    <property type="entry name" value="Imelysin_sf"/>
</dbReference>
<comment type="caution">
    <text evidence="5">The sequence shown here is derived from an EMBL/GenBank/DDBJ whole genome shotgun (WGS) entry which is preliminary data.</text>
</comment>
<sequence length="358" mass="37355">MHRRHLLLAAPALLLAAPARAAPDDAAFRALNKAVVEGSILPGYRAFATATTSFAGALAALAKSPAEPAALAGARKGFTESMLAWQGVQHLRFGPADLFSRHQRVQFWPDPEDTIGRDLAEAIARRDATLLDVRPNALTNVTTLGLPAAERLLFGEEAAARLAAADAEAAYRAALLGAIGGTLAAIARDTMEGWTSGENPYAAVMIEPRAPYAEPKDATVELARALFWAVEGVAGRKLARALEAGQPRLLESWRSGLSGQNLAVNMAAARQAYAPGFATALEKAGQKDLAAQLTAGFEAAVAAANALPLPLEGMIADPARREPVEALRREAEGLKALLGQPLAAALGIPQGFGALSQD</sequence>
<dbReference type="Pfam" id="PF09375">
    <property type="entry name" value="Peptidase_M75"/>
    <property type="match status" value="1"/>
</dbReference>
<feature type="signal peptide" evidence="3">
    <location>
        <begin position="1"/>
        <end position="21"/>
    </location>
</feature>